<dbReference type="Pfam" id="PF02518">
    <property type="entry name" value="HATPase_c"/>
    <property type="match status" value="1"/>
</dbReference>
<dbReference type="AlphaFoldDB" id="A0A1W1XCY3"/>
<dbReference type="InterPro" id="IPR035965">
    <property type="entry name" value="PAS-like_dom_sf"/>
</dbReference>
<dbReference type="SMART" id="SM00086">
    <property type="entry name" value="PAC"/>
    <property type="match status" value="1"/>
</dbReference>
<dbReference type="InterPro" id="IPR036890">
    <property type="entry name" value="HATPase_C_sf"/>
</dbReference>
<evidence type="ECO:0000259" key="11">
    <source>
        <dbReference type="PROSITE" id="PS50113"/>
    </source>
</evidence>
<comment type="catalytic activity">
    <reaction evidence="1">
        <text>ATP + protein L-histidine = ADP + protein N-phospho-L-histidine.</text>
        <dbReference type="EC" id="2.7.13.3"/>
    </reaction>
</comment>
<dbReference type="GO" id="GO:0005886">
    <property type="term" value="C:plasma membrane"/>
    <property type="evidence" value="ECO:0007669"/>
    <property type="project" value="UniProtKB-SubCell"/>
</dbReference>
<dbReference type="Pfam" id="PF00512">
    <property type="entry name" value="HisKA"/>
    <property type="match status" value="1"/>
</dbReference>
<dbReference type="FunFam" id="3.30.565.10:FF:000006">
    <property type="entry name" value="Sensor histidine kinase WalK"/>
    <property type="match status" value="1"/>
</dbReference>
<evidence type="ECO:0000259" key="12">
    <source>
        <dbReference type="PROSITE" id="PS50885"/>
    </source>
</evidence>
<dbReference type="Proteomes" id="UP000192761">
    <property type="component" value="Unassembled WGS sequence"/>
</dbReference>
<dbReference type="SUPFAM" id="SSF158472">
    <property type="entry name" value="HAMP domain-like"/>
    <property type="match status" value="1"/>
</dbReference>
<evidence type="ECO:0000256" key="8">
    <source>
        <dbReference type="SAM" id="Phobius"/>
    </source>
</evidence>
<evidence type="ECO:0000256" key="6">
    <source>
        <dbReference type="ARBA" id="ARBA00022777"/>
    </source>
</evidence>
<dbReference type="SUPFAM" id="SSF47384">
    <property type="entry name" value="Homodimeric domain of signal transducing histidine kinase"/>
    <property type="match status" value="1"/>
</dbReference>
<dbReference type="InterPro" id="IPR050351">
    <property type="entry name" value="BphY/WalK/GraS-like"/>
</dbReference>
<reference evidence="13 14" key="1">
    <citation type="submission" date="2017-04" db="EMBL/GenBank/DDBJ databases">
        <authorList>
            <person name="Afonso C.L."/>
            <person name="Miller P.J."/>
            <person name="Scott M.A."/>
            <person name="Spackman E."/>
            <person name="Goraichik I."/>
            <person name="Dimitrov K.M."/>
            <person name="Suarez D.L."/>
            <person name="Swayne D.E."/>
        </authorList>
    </citation>
    <scope>NUCLEOTIDE SEQUENCE [LARGE SCALE GENOMIC DNA]</scope>
    <source>
        <strain evidence="13 14">DSM 23236</strain>
    </source>
</reference>
<dbReference type="InterPro" id="IPR036097">
    <property type="entry name" value="HisK_dim/P_sf"/>
</dbReference>
<dbReference type="InterPro" id="IPR004358">
    <property type="entry name" value="Sig_transdc_His_kin-like_C"/>
</dbReference>
<dbReference type="CDD" id="cd00082">
    <property type="entry name" value="HisKA"/>
    <property type="match status" value="1"/>
</dbReference>
<dbReference type="SUPFAM" id="SSF55874">
    <property type="entry name" value="ATPase domain of HSP90 chaperone/DNA topoisomerase II/histidine kinase"/>
    <property type="match status" value="1"/>
</dbReference>
<dbReference type="InterPro" id="IPR000014">
    <property type="entry name" value="PAS"/>
</dbReference>
<dbReference type="OrthoDB" id="9808408at2"/>
<dbReference type="CDD" id="cd06225">
    <property type="entry name" value="HAMP"/>
    <property type="match status" value="1"/>
</dbReference>
<evidence type="ECO:0000256" key="4">
    <source>
        <dbReference type="ARBA" id="ARBA00022553"/>
    </source>
</evidence>
<dbReference type="PROSITE" id="PS50113">
    <property type="entry name" value="PAC"/>
    <property type="match status" value="1"/>
</dbReference>
<dbReference type="EC" id="2.7.13.3" evidence="3"/>
<evidence type="ECO:0000256" key="2">
    <source>
        <dbReference type="ARBA" id="ARBA00004429"/>
    </source>
</evidence>
<keyword evidence="8" id="KW-0812">Transmembrane</keyword>
<dbReference type="GO" id="GO:0000155">
    <property type="term" value="F:phosphorelay sensor kinase activity"/>
    <property type="evidence" value="ECO:0007669"/>
    <property type="project" value="InterPro"/>
</dbReference>
<evidence type="ECO:0000313" key="14">
    <source>
        <dbReference type="Proteomes" id="UP000192761"/>
    </source>
</evidence>
<sequence length="621" mass="70100">MKNLSLRAALILAILAGLLVPAAINSLVLLNSQLDQARAQSVRDHQRVADILVLGMQEPLWNLSPDAGRPLLDSVMSDDRIIRVTINDTTLGVFLSASKPERRTGHVHTLTRVVSKQGNNIGTVTVELDDGKEIAAIEQEQHLYVGAVIVQLVISLGLILFLLNSRVVKPMAELSRQSLKLANRQLDEPFVWHRSDEIGQLGHNLETTRQSLHAMVEALEQKNLQLEADILSRRQIESALRVSQDRYQRLIESTQVIPWDANASEWRFTYIGSQAEKLLGYPLTLWYHEAFLSNYLHPDDRHLAYRLFSEQSTNQELEFECRFLAKDGRTVWVLLMAASRGEGDQRQLQGFMIDITARKQAELELEQYRNHLEETVELRTRALATANHELDTLSHSISQDLRGPLRTIDGFSQVLREDYSDKLDASARNYLARIRSATQAMATLIDDLLSLAKLNRSDVRRQLIDLSDIAREIIEEFQLLQPNRPIEIAIAPALNVEADPKLIRIALYNLLDNAWKFTDKQGHPRIEVGVTHVHGQSVYYVSDNGIGFDMAQASKLFNPFQRLHSDYSGNGIGLALVQRIINRHDGRIWAKSEPGQGATFYFTLPAHSSPFHAASPLNLMP</sequence>
<accession>A0A1W1XCY3</accession>
<evidence type="ECO:0000256" key="5">
    <source>
        <dbReference type="ARBA" id="ARBA00022679"/>
    </source>
</evidence>
<dbReference type="CDD" id="cd00130">
    <property type="entry name" value="PAS"/>
    <property type="match status" value="1"/>
</dbReference>
<dbReference type="InterPro" id="IPR003594">
    <property type="entry name" value="HATPase_dom"/>
</dbReference>
<dbReference type="RefSeq" id="WP_084089905.1">
    <property type="nucleotide sequence ID" value="NZ_FWXD01000006.1"/>
</dbReference>
<feature type="domain" description="HAMP" evidence="12">
    <location>
        <begin position="165"/>
        <end position="217"/>
    </location>
</feature>
<feature type="domain" description="PAC" evidence="11">
    <location>
        <begin position="317"/>
        <end position="367"/>
    </location>
</feature>
<keyword evidence="7 8" id="KW-0472">Membrane</keyword>
<dbReference type="SMART" id="SM00304">
    <property type="entry name" value="HAMP"/>
    <property type="match status" value="1"/>
</dbReference>
<keyword evidence="6" id="KW-0418">Kinase</keyword>
<dbReference type="Gene3D" id="3.30.450.20">
    <property type="entry name" value="PAS domain"/>
    <property type="match status" value="1"/>
</dbReference>
<keyword evidence="4" id="KW-0597">Phosphoprotein</keyword>
<dbReference type="SMART" id="SM00387">
    <property type="entry name" value="HATPase_c"/>
    <property type="match status" value="1"/>
</dbReference>
<dbReference type="Gene3D" id="6.10.340.10">
    <property type="match status" value="1"/>
</dbReference>
<proteinExistence type="predicted"/>
<dbReference type="InterPro" id="IPR003660">
    <property type="entry name" value="HAMP_dom"/>
</dbReference>
<dbReference type="PANTHER" id="PTHR42878">
    <property type="entry name" value="TWO-COMPONENT HISTIDINE KINASE"/>
    <property type="match status" value="1"/>
</dbReference>
<dbReference type="Pfam" id="PF08447">
    <property type="entry name" value="PAS_3"/>
    <property type="match status" value="1"/>
</dbReference>
<feature type="domain" description="PAS" evidence="10">
    <location>
        <begin position="243"/>
        <end position="315"/>
    </location>
</feature>
<keyword evidence="8" id="KW-1133">Transmembrane helix</keyword>
<protein>
    <recommendedName>
        <fullName evidence="3">histidine kinase</fullName>
        <ecNumber evidence="3">2.7.13.3</ecNumber>
    </recommendedName>
</protein>
<dbReference type="Gene3D" id="1.10.287.130">
    <property type="match status" value="1"/>
</dbReference>
<dbReference type="EMBL" id="FWXD01000006">
    <property type="protein sequence ID" value="SMC21753.1"/>
    <property type="molecule type" value="Genomic_DNA"/>
</dbReference>
<evidence type="ECO:0000256" key="7">
    <source>
        <dbReference type="ARBA" id="ARBA00023136"/>
    </source>
</evidence>
<dbReference type="SMART" id="SM00388">
    <property type="entry name" value="HisKA"/>
    <property type="match status" value="1"/>
</dbReference>
<organism evidence="13 14">
    <name type="scientific">Andreprevotia lacus DSM 23236</name>
    <dbReference type="NCBI Taxonomy" id="1121001"/>
    <lineage>
        <taxon>Bacteria</taxon>
        <taxon>Pseudomonadati</taxon>
        <taxon>Pseudomonadota</taxon>
        <taxon>Betaproteobacteria</taxon>
        <taxon>Neisseriales</taxon>
        <taxon>Chitinibacteraceae</taxon>
        <taxon>Andreprevotia</taxon>
    </lineage>
</organism>
<dbReference type="InterPro" id="IPR013655">
    <property type="entry name" value="PAS_fold_3"/>
</dbReference>
<keyword evidence="14" id="KW-1185">Reference proteome</keyword>
<dbReference type="STRING" id="1121001.SAMN02745857_01233"/>
<dbReference type="PANTHER" id="PTHR42878:SF15">
    <property type="entry name" value="BACTERIOPHYTOCHROME"/>
    <property type="match status" value="1"/>
</dbReference>
<evidence type="ECO:0000256" key="3">
    <source>
        <dbReference type="ARBA" id="ARBA00012438"/>
    </source>
</evidence>
<dbReference type="NCBIfam" id="TIGR00229">
    <property type="entry name" value="sensory_box"/>
    <property type="match status" value="1"/>
</dbReference>
<dbReference type="GO" id="GO:0030295">
    <property type="term" value="F:protein kinase activator activity"/>
    <property type="evidence" value="ECO:0007669"/>
    <property type="project" value="TreeGrafter"/>
</dbReference>
<dbReference type="PROSITE" id="PS50109">
    <property type="entry name" value="HIS_KIN"/>
    <property type="match status" value="1"/>
</dbReference>
<dbReference type="PRINTS" id="PR00344">
    <property type="entry name" value="BCTRLSENSOR"/>
</dbReference>
<comment type="subcellular location">
    <subcellularLocation>
        <location evidence="2">Cell inner membrane</location>
        <topology evidence="2">Multi-pass membrane protein</topology>
    </subcellularLocation>
</comment>
<dbReference type="GO" id="GO:0007234">
    <property type="term" value="P:osmosensory signaling via phosphorelay pathway"/>
    <property type="evidence" value="ECO:0007669"/>
    <property type="project" value="TreeGrafter"/>
</dbReference>
<dbReference type="SUPFAM" id="SSF55785">
    <property type="entry name" value="PYP-like sensor domain (PAS domain)"/>
    <property type="match status" value="1"/>
</dbReference>
<dbReference type="InterPro" id="IPR005467">
    <property type="entry name" value="His_kinase_dom"/>
</dbReference>
<dbReference type="SMART" id="SM00091">
    <property type="entry name" value="PAS"/>
    <property type="match status" value="1"/>
</dbReference>
<dbReference type="InterPro" id="IPR003661">
    <property type="entry name" value="HisK_dim/P_dom"/>
</dbReference>
<evidence type="ECO:0000259" key="9">
    <source>
        <dbReference type="PROSITE" id="PS50109"/>
    </source>
</evidence>
<feature type="domain" description="Histidine kinase" evidence="9">
    <location>
        <begin position="396"/>
        <end position="608"/>
    </location>
</feature>
<dbReference type="Gene3D" id="3.30.565.10">
    <property type="entry name" value="Histidine kinase-like ATPase, C-terminal domain"/>
    <property type="match status" value="1"/>
</dbReference>
<keyword evidence="5" id="KW-0808">Transferase</keyword>
<evidence type="ECO:0000256" key="1">
    <source>
        <dbReference type="ARBA" id="ARBA00000085"/>
    </source>
</evidence>
<dbReference type="InterPro" id="IPR000700">
    <property type="entry name" value="PAS-assoc_C"/>
</dbReference>
<dbReference type="GO" id="GO:0000156">
    <property type="term" value="F:phosphorelay response regulator activity"/>
    <property type="evidence" value="ECO:0007669"/>
    <property type="project" value="TreeGrafter"/>
</dbReference>
<dbReference type="InterPro" id="IPR001610">
    <property type="entry name" value="PAC"/>
</dbReference>
<name>A0A1W1XCY3_9NEIS</name>
<dbReference type="PROSITE" id="PS50112">
    <property type="entry name" value="PAS"/>
    <property type="match status" value="1"/>
</dbReference>
<dbReference type="PROSITE" id="PS50885">
    <property type="entry name" value="HAMP"/>
    <property type="match status" value="1"/>
</dbReference>
<evidence type="ECO:0000313" key="13">
    <source>
        <dbReference type="EMBL" id="SMC21753.1"/>
    </source>
</evidence>
<gene>
    <name evidence="13" type="ORF">SAMN02745857_01233</name>
</gene>
<evidence type="ECO:0000259" key="10">
    <source>
        <dbReference type="PROSITE" id="PS50112"/>
    </source>
</evidence>
<dbReference type="Pfam" id="PF00672">
    <property type="entry name" value="HAMP"/>
    <property type="match status" value="1"/>
</dbReference>
<feature type="transmembrane region" description="Helical" evidence="8">
    <location>
        <begin position="143"/>
        <end position="163"/>
    </location>
</feature>